<dbReference type="AlphaFoldDB" id="A0A926KWE9"/>
<dbReference type="EMBL" id="JACVVD010000019">
    <property type="protein sequence ID" value="MBD0384406.1"/>
    <property type="molecule type" value="Genomic_DNA"/>
</dbReference>
<reference evidence="1" key="1">
    <citation type="submission" date="2020-09" db="EMBL/GenBank/DDBJ databases">
        <title>Draft Genome Sequence of Paenibacillus sp. WST5.</title>
        <authorList>
            <person name="Bao Z."/>
        </authorList>
    </citation>
    <scope>NUCLEOTIDE SEQUENCE</scope>
    <source>
        <strain evidence="1">WST5</strain>
    </source>
</reference>
<evidence type="ECO:0000313" key="2">
    <source>
        <dbReference type="Proteomes" id="UP000650466"/>
    </source>
</evidence>
<name>A0A926KWE9_9BACL</name>
<dbReference type="Proteomes" id="UP000650466">
    <property type="component" value="Unassembled WGS sequence"/>
</dbReference>
<accession>A0A926KWE9</accession>
<dbReference type="RefSeq" id="WP_188178183.1">
    <property type="nucleotide sequence ID" value="NZ_JACVVD010000019.1"/>
</dbReference>
<comment type="caution">
    <text evidence="1">The sequence shown here is derived from an EMBL/GenBank/DDBJ whole genome shotgun (WGS) entry which is preliminary data.</text>
</comment>
<protein>
    <submittedName>
        <fullName evidence="1">Uncharacterized protein</fullName>
    </submittedName>
</protein>
<proteinExistence type="predicted"/>
<keyword evidence="2" id="KW-1185">Reference proteome</keyword>
<gene>
    <name evidence="1" type="ORF">ICC18_30665</name>
</gene>
<evidence type="ECO:0000313" key="1">
    <source>
        <dbReference type="EMBL" id="MBD0384406.1"/>
    </source>
</evidence>
<sequence length="101" mass="11535">MDRVKYSQTTFITIEGLKIGQILCDELVIQGVKNEDTSHIDLIVHPIGVGMFSEEQFEEWINEAQKIATAYKTMVREAIFISKADKRTRLLDIQTKIASFS</sequence>
<organism evidence="1 2">
    <name type="scientific">Paenibacillus sedimenti</name>
    <dbReference type="NCBI Taxonomy" id="2770274"/>
    <lineage>
        <taxon>Bacteria</taxon>
        <taxon>Bacillati</taxon>
        <taxon>Bacillota</taxon>
        <taxon>Bacilli</taxon>
        <taxon>Bacillales</taxon>
        <taxon>Paenibacillaceae</taxon>
        <taxon>Paenibacillus</taxon>
    </lineage>
</organism>